<organism evidence="1 2">
    <name type="scientific">Candidatus Nitrosocosmicus arcticus</name>
    <dbReference type="NCBI Taxonomy" id="2035267"/>
    <lineage>
        <taxon>Archaea</taxon>
        <taxon>Nitrososphaerota</taxon>
        <taxon>Nitrososphaeria</taxon>
        <taxon>Nitrososphaerales</taxon>
        <taxon>Nitrososphaeraceae</taxon>
        <taxon>Candidatus Nitrosocosmicus</taxon>
    </lineage>
</organism>
<evidence type="ECO:0008006" key="3">
    <source>
        <dbReference type="Google" id="ProtNLM"/>
    </source>
</evidence>
<dbReference type="InterPro" id="IPR009409">
    <property type="entry name" value="DUF1059"/>
</dbReference>
<comment type="caution">
    <text evidence="1">The sequence shown here is derived from an EMBL/GenBank/DDBJ whole genome shotgun (WGS) entry which is preliminary data.</text>
</comment>
<dbReference type="AlphaFoldDB" id="A0A557SW96"/>
<gene>
    <name evidence="1" type="ORF">NARC_50068</name>
</gene>
<evidence type="ECO:0000313" key="1">
    <source>
        <dbReference type="EMBL" id="TVP40887.1"/>
    </source>
</evidence>
<evidence type="ECO:0000313" key="2">
    <source>
        <dbReference type="Proteomes" id="UP000315289"/>
    </source>
</evidence>
<sequence length="61" mass="6937">MLSLKCSDAGFDCKQTMKGNSREEVINQAREHGKRDHNLKDSDFSPELVNKIESLIVESKE</sequence>
<dbReference type="OrthoDB" id="9023at2157"/>
<keyword evidence="2" id="KW-1185">Reference proteome</keyword>
<reference evidence="1 2" key="1">
    <citation type="journal article" date="2019" name="Front. Microbiol.">
        <title>Ammonia Oxidation by the Arctic Terrestrial Thaumarchaeote Candidatus Nitrosocosmicus arcticus Is Stimulated by Increasing Temperatures.</title>
        <authorList>
            <person name="Alves R.J.E."/>
            <person name="Kerou M."/>
            <person name="Zappe A."/>
            <person name="Bittner R."/>
            <person name="Abby S.S."/>
            <person name="Schmidt H.A."/>
            <person name="Pfeifer K."/>
            <person name="Schleper C."/>
        </authorList>
    </citation>
    <scope>NUCLEOTIDE SEQUENCE [LARGE SCALE GENOMIC DNA]</scope>
    <source>
        <strain evidence="1 2">Kfb</strain>
    </source>
</reference>
<dbReference type="Proteomes" id="UP000315289">
    <property type="component" value="Unassembled WGS sequence"/>
</dbReference>
<dbReference type="Pfam" id="PF06348">
    <property type="entry name" value="DUF1059"/>
    <property type="match status" value="1"/>
</dbReference>
<proteinExistence type="predicted"/>
<accession>A0A557SW96</accession>
<dbReference type="RefSeq" id="WP_144729663.1">
    <property type="nucleotide sequence ID" value="NZ_ML675581.1"/>
</dbReference>
<name>A0A557SW96_9ARCH</name>
<dbReference type="EMBL" id="VOAH01000005">
    <property type="protein sequence ID" value="TVP40887.1"/>
    <property type="molecule type" value="Genomic_DNA"/>
</dbReference>
<protein>
    <recommendedName>
        <fullName evidence="3">DUF1059 domain-containing protein</fullName>
    </recommendedName>
</protein>